<dbReference type="GO" id="GO:0005886">
    <property type="term" value="C:plasma membrane"/>
    <property type="evidence" value="ECO:0007669"/>
    <property type="project" value="UniProtKB-SubCell"/>
</dbReference>
<reference evidence="10" key="1">
    <citation type="submission" date="2016-10" db="EMBL/GenBank/DDBJ databases">
        <authorList>
            <person name="Varghese N."/>
            <person name="Submissions S."/>
        </authorList>
    </citation>
    <scope>NUCLEOTIDE SEQUENCE [LARGE SCALE GENOMIC DNA]</scope>
    <source>
        <strain evidence="10">SP</strain>
    </source>
</reference>
<keyword evidence="5 7" id="KW-1133">Transmembrane helix</keyword>
<feature type="transmembrane region" description="Helical" evidence="7">
    <location>
        <begin position="7"/>
        <end position="27"/>
    </location>
</feature>
<keyword evidence="10" id="KW-1185">Reference proteome</keyword>
<evidence type="ECO:0000313" key="10">
    <source>
        <dbReference type="Proteomes" id="UP000198935"/>
    </source>
</evidence>
<accession>A0A1H3TP36</accession>
<protein>
    <submittedName>
        <fullName evidence="9">Predicted arabinose efflux permease, MFS family</fullName>
    </submittedName>
</protein>
<proteinExistence type="predicted"/>
<comment type="subcellular location">
    <subcellularLocation>
        <location evidence="1">Cell membrane</location>
        <topology evidence="1">Multi-pass membrane protein</topology>
    </subcellularLocation>
</comment>
<feature type="transmembrane region" description="Helical" evidence="7">
    <location>
        <begin position="47"/>
        <end position="67"/>
    </location>
</feature>
<sequence>MERTKSTFILYLVCISAFFASLNQNIYSPIITLVRDSFDVSLTLVNLSVSLFIFVTAILQIIYGSLVDVKGARFVLLPGLILTVAASIGCAVTTNFTLFMIFRVLQAIGTAAIPLIAATTIARLFQGNQRGSAMGTYQMLLSVAPIIAPVLGGFIGDQYSYPGIFWFLAGVAAILLLTNVLYFPADPPEDTTTVRIGKLLTHYVSIFQNKTGQSILSLSFFLFLVYFAIIVYLPVLLTESYQLSLKIVGLLYLPMAVSTMAGSIIFKYVQSKLSLKKLFIYGNGLAAGSIVLFAVTNAYSLIGLSIALVLYGVTIGLMTPLYATMITDEFESNRGSAMGMFNFIRYIGMAAGPVFSGLLLATLDSFVAFGFLGGLYAVLSFFLLFRMNRRKEGSG</sequence>
<dbReference type="OrthoDB" id="9816041at2"/>
<evidence type="ECO:0000259" key="8">
    <source>
        <dbReference type="PROSITE" id="PS50850"/>
    </source>
</evidence>
<evidence type="ECO:0000256" key="2">
    <source>
        <dbReference type="ARBA" id="ARBA00022448"/>
    </source>
</evidence>
<feature type="transmembrane region" description="Helical" evidence="7">
    <location>
        <begin position="137"/>
        <end position="155"/>
    </location>
</feature>
<feature type="transmembrane region" description="Helical" evidence="7">
    <location>
        <begin position="104"/>
        <end position="125"/>
    </location>
</feature>
<feature type="transmembrane region" description="Helical" evidence="7">
    <location>
        <begin position="278"/>
        <end position="295"/>
    </location>
</feature>
<dbReference type="SUPFAM" id="SSF103473">
    <property type="entry name" value="MFS general substrate transporter"/>
    <property type="match status" value="1"/>
</dbReference>
<feature type="domain" description="Major facilitator superfamily (MFS) profile" evidence="8">
    <location>
        <begin position="9"/>
        <end position="391"/>
    </location>
</feature>
<evidence type="ECO:0000256" key="6">
    <source>
        <dbReference type="ARBA" id="ARBA00023136"/>
    </source>
</evidence>
<dbReference type="PANTHER" id="PTHR43124">
    <property type="entry name" value="PURINE EFFLUX PUMP PBUE"/>
    <property type="match status" value="1"/>
</dbReference>
<feature type="transmembrane region" description="Helical" evidence="7">
    <location>
        <begin position="74"/>
        <end position="98"/>
    </location>
</feature>
<keyword evidence="3" id="KW-1003">Cell membrane</keyword>
<dbReference type="PRINTS" id="PR01036">
    <property type="entry name" value="TCRTETB"/>
</dbReference>
<dbReference type="InterPro" id="IPR050189">
    <property type="entry name" value="MFS_Efflux_Transporters"/>
</dbReference>
<dbReference type="PANTHER" id="PTHR43124:SF3">
    <property type="entry name" value="CHLORAMPHENICOL EFFLUX PUMP RV0191"/>
    <property type="match status" value="1"/>
</dbReference>
<feature type="transmembrane region" description="Helical" evidence="7">
    <location>
        <begin position="247"/>
        <end position="266"/>
    </location>
</feature>
<feature type="transmembrane region" description="Helical" evidence="7">
    <location>
        <begin position="366"/>
        <end position="385"/>
    </location>
</feature>
<dbReference type="STRING" id="1503961.SAMN05421736_115100"/>
<dbReference type="EMBL" id="FNPI01000015">
    <property type="protein sequence ID" value="SDZ51581.1"/>
    <property type="molecule type" value="Genomic_DNA"/>
</dbReference>
<dbReference type="Pfam" id="PF07690">
    <property type="entry name" value="MFS_1"/>
    <property type="match status" value="1"/>
</dbReference>
<evidence type="ECO:0000256" key="5">
    <source>
        <dbReference type="ARBA" id="ARBA00022989"/>
    </source>
</evidence>
<keyword evidence="4 7" id="KW-0812">Transmembrane</keyword>
<feature type="transmembrane region" description="Helical" evidence="7">
    <location>
        <begin position="215"/>
        <end position="235"/>
    </location>
</feature>
<evidence type="ECO:0000256" key="3">
    <source>
        <dbReference type="ARBA" id="ARBA00022475"/>
    </source>
</evidence>
<evidence type="ECO:0000256" key="1">
    <source>
        <dbReference type="ARBA" id="ARBA00004651"/>
    </source>
</evidence>
<gene>
    <name evidence="9" type="ORF">SAMN05421736_115100</name>
</gene>
<dbReference type="InterPro" id="IPR011701">
    <property type="entry name" value="MFS"/>
</dbReference>
<keyword evidence="6 7" id="KW-0472">Membrane</keyword>
<dbReference type="InterPro" id="IPR020846">
    <property type="entry name" value="MFS_dom"/>
</dbReference>
<organism evidence="9 10">
    <name type="scientific">Evansella caseinilytica</name>
    <dbReference type="NCBI Taxonomy" id="1503961"/>
    <lineage>
        <taxon>Bacteria</taxon>
        <taxon>Bacillati</taxon>
        <taxon>Bacillota</taxon>
        <taxon>Bacilli</taxon>
        <taxon>Bacillales</taxon>
        <taxon>Bacillaceae</taxon>
        <taxon>Evansella</taxon>
    </lineage>
</organism>
<keyword evidence="2" id="KW-0813">Transport</keyword>
<dbReference type="GO" id="GO:0022857">
    <property type="term" value="F:transmembrane transporter activity"/>
    <property type="evidence" value="ECO:0007669"/>
    <property type="project" value="InterPro"/>
</dbReference>
<name>A0A1H3TP36_9BACI</name>
<evidence type="ECO:0000256" key="7">
    <source>
        <dbReference type="SAM" id="Phobius"/>
    </source>
</evidence>
<dbReference type="Gene3D" id="1.20.1250.20">
    <property type="entry name" value="MFS general substrate transporter like domains"/>
    <property type="match status" value="1"/>
</dbReference>
<feature type="transmembrane region" description="Helical" evidence="7">
    <location>
        <begin position="343"/>
        <end position="360"/>
    </location>
</feature>
<feature type="transmembrane region" description="Helical" evidence="7">
    <location>
        <begin position="161"/>
        <end position="183"/>
    </location>
</feature>
<evidence type="ECO:0000313" key="9">
    <source>
        <dbReference type="EMBL" id="SDZ51581.1"/>
    </source>
</evidence>
<dbReference type="InterPro" id="IPR036259">
    <property type="entry name" value="MFS_trans_sf"/>
</dbReference>
<dbReference type="CDD" id="cd17474">
    <property type="entry name" value="MFS_YfmO_like"/>
    <property type="match status" value="1"/>
</dbReference>
<dbReference type="AlphaFoldDB" id="A0A1H3TP36"/>
<feature type="transmembrane region" description="Helical" evidence="7">
    <location>
        <begin position="301"/>
        <end position="323"/>
    </location>
</feature>
<dbReference type="PROSITE" id="PS50850">
    <property type="entry name" value="MFS"/>
    <property type="match status" value="1"/>
</dbReference>
<dbReference type="Proteomes" id="UP000198935">
    <property type="component" value="Unassembled WGS sequence"/>
</dbReference>
<evidence type="ECO:0000256" key="4">
    <source>
        <dbReference type="ARBA" id="ARBA00022692"/>
    </source>
</evidence>